<keyword evidence="1" id="KW-0472">Membrane</keyword>
<evidence type="ECO:0000313" key="3">
    <source>
        <dbReference type="Proteomes" id="UP001627154"/>
    </source>
</evidence>
<reference evidence="2 3" key="1">
    <citation type="journal article" date="2024" name="bioRxiv">
        <title>A reference genome for Trichogramma kaykai: A tiny desert-dwelling parasitoid wasp with competing sex-ratio distorters.</title>
        <authorList>
            <person name="Culotta J."/>
            <person name="Lindsey A.R."/>
        </authorList>
    </citation>
    <scope>NUCLEOTIDE SEQUENCE [LARGE SCALE GENOMIC DNA]</scope>
    <source>
        <strain evidence="2 3">KSX58</strain>
    </source>
</reference>
<protein>
    <submittedName>
        <fullName evidence="2">Uncharacterized protein</fullName>
    </submittedName>
</protein>
<organism evidence="2 3">
    <name type="scientific">Trichogramma kaykai</name>
    <dbReference type="NCBI Taxonomy" id="54128"/>
    <lineage>
        <taxon>Eukaryota</taxon>
        <taxon>Metazoa</taxon>
        <taxon>Ecdysozoa</taxon>
        <taxon>Arthropoda</taxon>
        <taxon>Hexapoda</taxon>
        <taxon>Insecta</taxon>
        <taxon>Pterygota</taxon>
        <taxon>Neoptera</taxon>
        <taxon>Endopterygota</taxon>
        <taxon>Hymenoptera</taxon>
        <taxon>Apocrita</taxon>
        <taxon>Proctotrupomorpha</taxon>
        <taxon>Chalcidoidea</taxon>
        <taxon>Trichogrammatidae</taxon>
        <taxon>Trichogramma</taxon>
    </lineage>
</organism>
<comment type="caution">
    <text evidence="2">The sequence shown here is derived from an EMBL/GenBank/DDBJ whole genome shotgun (WGS) entry which is preliminary data.</text>
</comment>
<proteinExistence type="predicted"/>
<feature type="transmembrane region" description="Helical" evidence="1">
    <location>
        <begin position="49"/>
        <end position="70"/>
    </location>
</feature>
<keyword evidence="1" id="KW-1133">Transmembrane helix</keyword>
<dbReference type="EMBL" id="JBJJXI010000130">
    <property type="protein sequence ID" value="KAL3388523.1"/>
    <property type="molecule type" value="Genomic_DNA"/>
</dbReference>
<sequence length="78" mass="9257">MRENEQADLQLPTIKPHRSMILLVILMNRYVTSYNCFILVLYSRGFSKLLGLFTCFCVTSFARTFLWNSIDYLHFKIN</sequence>
<dbReference type="Proteomes" id="UP001627154">
    <property type="component" value="Unassembled WGS sequence"/>
</dbReference>
<keyword evidence="1" id="KW-0812">Transmembrane</keyword>
<evidence type="ECO:0000313" key="2">
    <source>
        <dbReference type="EMBL" id="KAL3388523.1"/>
    </source>
</evidence>
<feature type="transmembrane region" description="Helical" evidence="1">
    <location>
        <begin position="20"/>
        <end position="42"/>
    </location>
</feature>
<name>A0ABD2W6L1_9HYME</name>
<evidence type="ECO:0000256" key="1">
    <source>
        <dbReference type="SAM" id="Phobius"/>
    </source>
</evidence>
<accession>A0ABD2W6L1</accession>
<dbReference type="AlphaFoldDB" id="A0ABD2W6L1"/>
<gene>
    <name evidence="2" type="ORF">TKK_016388</name>
</gene>
<keyword evidence="3" id="KW-1185">Reference proteome</keyword>